<reference evidence="1" key="2">
    <citation type="journal article" date="2014" name="ISME J.">
        <title>Microbial stratification in low pH oxic and suboxic macroscopic growths along an acid mine drainage.</title>
        <authorList>
            <person name="Mendez-Garcia C."/>
            <person name="Mesa V."/>
            <person name="Sprenger R.R."/>
            <person name="Richter M."/>
            <person name="Diez M.S."/>
            <person name="Solano J."/>
            <person name="Bargiela R."/>
            <person name="Golyshina O.V."/>
            <person name="Manteca A."/>
            <person name="Ramos J.L."/>
            <person name="Gallego J.R."/>
            <person name="Llorente I."/>
            <person name="Martins Dos Santos V.A."/>
            <person name="Jensen O.N."/>
            <person name="Pelaez A.I."/>
            <person name="Sanchez J."/>
            <person name="Ferrer M."/>
        </authorList>
    </citation>
    <scope>NUCLEOTIDE SEQUENCE</scope>
</reference>
<reference evidence="1" key="1">
    <citation type="submission" date="2013-08" db="EMBL/GenBank/DDBJ databases">
        <authorList>
            <person name="Mendez C."/>
            <person name="Richter M."/>
            <person name="Ferrer M."/>
            <person name="Sanchez J."/>
        </authorList>
    </citation>
    <scope>NUCLEOTIDE SEQUENCE</scope>
</reference>
<protein>
    <submittedName>
        <fullName evidence="1">Transposase, IS4 family protein</fullName>
    </submittedName>
</protein>
<sequence>KWIKQHLRIKKFIGTSENAVKTQIWCAVATYVLIAIIKKELQIDASLYEILQILSVSLFEKTELSCAFQGDWCFQNQADSSNQLMLFNL</sequence>
<proteinExistence type="predicted"/>
<gene>
    <name evidence="1" type="ORF">B1A_04286</name>
</gene>
<dbReference type="EMBL" id="AUZX01003105">
    <property type="protein sequence ID" value="EQD74817.1"/>
    <property type="molecule type" value="Genomic_DNA"/>
</dbReference>
<dbReference type="PANTHER" id="PTHR33258:SF1">
    <property type="entry name" value="TRANSPOSASE INSL FOR INSERTION SEQUENCE ELEMENT IS186A-RELATED"/>
    <property type="match status" value="1"/>
</dbReference>
<organism evidence="1">
    <name type="scientific">mine drainage metagenome</name>
    <dbReference type="NCBI Taxonomy" id="410659"/>
    <lineage>
        <taxon>unclassified sequences</taxon>
        <taxon>metagenomes</taxon>
        <taxon>ecological metagenomes</taxon>
    </lineage>
</organism>
<name>T1BYB1_9ZZZZ</name>
<dbReference type="AlphaFoldDB" id="T1BYB1"/>
<evidence type="ECO:0000313" key="1">
    <source>
        <dbReference type="EMBL" id="EQD74817.1"/>
    </source>
</evidence>
<comment type="caution">
    <text evidence="1">The sequence shown here is derived from an EMBL/GenBank/DDBJ whole genome shotgun (WGS) entry which is preliminary data.</text>
</comment>
<accession>T1BYB1</accession>
<feature type="non-terminal residue" evidence="1">
    <location>
        <position position="1"/>
    </location>
</feature>
<dbReference type="PANTHER" id="PTHR33258">
    <property type="entry name" value="TRANSPOSASE INSL FOR INSERTION SEQUENCE ELEMENT IS186A-RELATED"/>
    <property type="match status" value="1"/>
</dbReference>